<name>A0A1B6G7L3_9HEMI</name>
<keyword evidence="11" id="KW-0254">Endocytosis</keyword>
<dbReference type="SUPFAM" id="SSF57196">
    <property type="entry name" value="EGF/Laminin"/>
    <property type="match status" value="1"/>
</dbReference>
<evidence type="ECO:0000256" key="13">
    <source>
        <dbReference type="ARBA" id="ARBA00022737"/>
    </source>
</evidence>
<dbReference type="InterPro" id="IPR036116">
    <property type="entry name" value="FN3_sf"/>
</dbReference>
<dbReference type="EMBL" id="GECZ01011349">
    <property type="protein sequence ID" value="JAS58420.1"/>
    <property type="molecule type" value="Transcribed_RNA"/>
</dbReference>
<dbReference type="GO" id="GO:0031901">
    <property type="term" value="C:early endosome membrane"/>
    <property type="evidence" value="ECO:0007669"/>
    <property type="project" value="UniProtKB-SubCell"/>
</dbReference>
<evidence type="ECO:0000313" key="25">
    <source>
        <dbReference type="EMBL" id="JAS58420.1"/>
    </source>
</evidence>
<dbReference type="Pfam" id="PF00058">
    <property type="entry name" value="Ldl_recept_b"/>
    <property type="match status" value="4"/>
</dbReference>
<evidence type="ECO:0000256" key="12">
    <source>
        <dbReference type="ARBA" id="ARBA00022729"/>
    </source>
</evidence>
<feature type="repeat" description="LDL-receptor class B" evidence="22">
    <location>
        <begin position="129"/>
        <end position="173"/>
    </location>
</feature>
<evidence type="ECO:0000256" key="19">
    <source>
        <dbReference type="ARBA" id="ARBA00023329"/>
    </source>
</evidence>
<dbReference type="PROSITE" id="PS51120">
    <property type="entry name" value="LDLRB"/>
    <property type="match status" value="5"/>
</dbReference>
<dbReference type="Pfam" id="PF00041">
    <property type="entry name" value="fn3"/>
    <property type="match status" value="1"/>
</dbReference>
<evidence type="ECO:0000256" key="3">
    <source>
        <dbReference type="ARBA" id="ARBA00004212"/>
    </source>
</evidence>
<dbReference type="PANTHER" id="PTHR22722:SF14">
    <property type="entry name" value="MEGALIN, ISOFORM A"/>
    <property type="match status" value="1"/>
</dbReference>
<dbReference type="GO" id="GO:0042562">
    <property type="term" value="F:hormone binding"/>
    <property type="evidence" value="ECO:0007669"/>
    <property type="project" value="TreeGrafter"/>
</dbReference>
<keyword evidence="13" id="KW-0677">Repeat</keyword>
<comment type="similarity">
    <text evidence="7">Belongs to the VPS10-related sortilin family. SORL1 subfamily.</text>
</comment>
<feature type="domain" description="Fibronectin type-III" evidence="24">
    <location>
        <begin position="750"/>
        <end position="845"/>
    </location>
</feature>
<dbReference type="SMART" id="SM00135">
    <property type="entry name" value="LY"/>
    <property type="match status" value="9"/>
</dbReference>
<keyword evidence="15 23" id="KW-0472">Membrane</keyword>
<dbReference type="GO" id="GO:0005789">
    <property type="term" value="C:endoplasmic reticulum membrane"/>
    <property type="evidence" value="ECO:0007669"/>
    <property type="project" value="UniProtKB-SubCell"/>
</dbReference>
<comment type="subcellular location">
    <subcellularLocation>
        <location evidence="3">Cytoplasmic vesicle</location>
        <location evidence="3">Secretory vesicle membrane</location>
        <topology evidence="3">Single-pass type I membrane protein</topology>
    </subcellularLocation>
    <subcellularLocation>
        <location evidence="2">Early endosome membrane</location>
        <topology evidence="2">Single-pass type I membrane protein</topology>
    </subcellularLocation>
    <subcellularLocation>
        <location evidence="1">Endoplasmic reticulum membrane</location>
        <topology evidence="1">Single-pass type I membrane protein</topology>
    </subcellularLocation>
    <subcellularLocation>
        <location evidence="6">Endosome</location>
        <location evidence="6">Multivesicular body membrane</location>
        <topology evidence="6">Single-pass type I membrane protein</topology>
    </subcellularLocation>
    <subcellularLocation>
        <location evidence="4">Golgi apparatus</location>
        <location evidence="4">trans-Golgi network membrane</location>
        <topology evidence="4">Single-pass type I membrane protein</topology>
    </subcellularLocation>
    <subcellularLocation>
        <location evidence="5">Recycling endosome membrane</location>
        <topology evidence="5">Single-pass type I membrane protein</topology>
    </subcellularLocation>
</comment>
<evidence type="ECO:0000256" key="9">
    <source>
        <dbReference type="ARBA" id="ARBA00022448"/>
    </source>
</evidence>
<dbReference type="GO" id="GO:0030658">
    <property type="term" value="C:transport vesicle membrane"/>
    <property type="evidence" value="ECO:0007669"/>
    <property type="project" value="UniProtKB-SubCell"/>
</dbReference>
<feature type="repeat" description="LDL-receptor class B" evidence="22">
    <location>
        <begin position="525"/>
        <end position="568"/>
    </location>
</feature>
<dbReference type="GO" id="GO:0005794">
    <property type="term" value="C:Golgi apparatus"/>
    <property type="evidence" value="ECO:0007669"/>
    <property type="project" value="UniProtKB-SubCell"/>
</dbReference>
<keyword evidence="18" id="KW-0325">Glycoprotein</keyword>
<dbReference type="GO" id="GO:0055038">
    <property type="term" value="C:recycling endosome membrane"/>
    <property type="evidence" value="ECO:0007669"/>
    <property type="project" value="UniProtKB-SubCell"/>
</dbReference>
<evidence type="ECO:0000256" key="17">
    <source>
        <dbReference type="ARBA" id="ARBA00023170"/>
    </source>
</evidence>
<dbReference type="InterPro" id="IPR003961">
    <property type="entry name" value="FN3_dom"/>
</dbReference>
<dbReference type="CDD" id="cd00112">
    <property type="entry name" value="LDLa"/>
    <property type="match status" value="1"/>
</dbReference>
<dbReference type="SUPFAM" id="SSF49265">
    <property type="entry name" value="Fibronectin type III"/>
    <property type="match status" value="2"/>
</dbReference>
<dbReference type="AlphaFoldDB" id="A0A1B6G7L3"/>
<dbReference type="InterPro" id="IPR051221">
    <property type="entry name" value="LDLR-related"/>
</dbReference>
<keyword evidence="16" id="KW-1015">Disulfide bond</keyword>
<dbReference type="GO" id="GO:0032585">
    <property type="term" value="C:multivesicular body membrane"/>
    <property type="evidence" value="ECO:0007669"/>
    <property type="project" value="UniProtKB-SubCell"/>
</dbReference>
<keyword evidence="17" id="KW-0675">Receptor</keyword>
<feature type="repeat" description="LDL-receptor class B" evidence="22">
    <location>
        <begin position="438"/>
        <end position="480"/>
    </location>
</feature>
<evidence type="ECO:0000256" key="22">
    <source>
        <dbReference type="PROSITE-ProRule" id="PRU00461"/>
    </source>
</evidence>
<feature type="repeat" description="LDL-receptor class B" evidence="22">
    <location>
        <begin position="481"/>
        <end position="524"/>
    </location>
</feature>
<evidence type="ECO:0000256" key="7">
    <source>
        <dbReference type="ARBA" id="ARBA00007041"/>
    </source>
</evidence>
<keyword evidence="23" id="KW-0812">Transmembrane</keyword>
<dbReference type="CDD" id="cd00063">
    <property type="entry name" value="FN3"/>
    <property type="match status" value="1"/>
</dbReference>
<keyword evidence="12" id="KW-0732">Signal</keyword>
<feature type="repeat" description="LDL-receptor class B" evidence="22">
    <location>
        <begin position="174"/>
        <end position="217"/>
    </location>
</feature>
<reference evidence="25" key="1">
    <citation type="submission" date="2015-11" db="EMBL/GenBank/DDBJ databases">
        <title>De novo transcriptome assembly of four potential Pierce s Disease insect vectors from Arizona vineyards.</title>
        <authorList>
            <person name="Tassone E.E."/>
        </authorList>
    </citation>
    <scope>NUCLEOTIDE SEQUENCE</scope>
</reference>
<dbReference type="GO" id="GO:0016324">
    <property type="term" value="C:apical plasma membrane"/>
    <property type="evidence" value="ECO:0007669"/>
    <property type="project" value="TreeGrafter"/>
</dbReference>
<keyword evidence="9" id="KW-0813">Transport</keyword>
<dbReference type="SUPFAM" id="SSF63825">
    <property type="entry name" value="YWTD domain"/>
    <property type="match status" value="2"/>
</dbReference>
<dbReference type="PANTHER" id="PTHR22722">
    <property type="entry name" value="LOW-DENSITY LIPOPROTEIN RECEPTOR-RELATED PROTEIN 2-RELATED"/>
    <property type="match status" value="1"/>
</dbReference>
<dbReference type="GO" id="GO:0043235">
    <property type="term" value="C:receptor complex"/>
    <property type="evidence" value="ECO:0007669"/>
    <property type="project" value="TreeGrafter"/>
</dbReference>
<dbReference type="InterPro" id="IPR013783">
    <property type="entry name" value="Ig-like_fold"/>
</dbReference>
<evidence type="ECO:0000256" key="16">
    <source>
        <dbReference type="ARBA" id="ARBA00023157"/>
    </source>
</evidence>
<evidence type="ECO:0000256" key="5">
    <source>
        <dbReference type="ARBA" id="ARBA00004480"/>
    </source>
</evidence>
<dbReference type="PROSITE" id="PS01186">
    <property type="entry name" value="EGF_2"/>
    <property type="match status" value="1"/>
</dbReference>
<gene>
    <name evidence="25" type="ORF">g.38104</name>
</gene>
<keyword evidence="19" id="KW-0968">Cytoplasmic vesicle</keyword>
<evidence type="ECO:0000256" key="10">
    <source>
        <dbReference type="ARBA" id="ARBA00022536"/>
    </source>
</evidence>
<dbReference type="PROSITE" id="PS50853">
    <property type="entry name" value="FN3"/>
    <property type="match status" value="2"/>
</dbReference>
<keyword evidence="14" id="KW-0333">Golgi apparatus</keyword>
<dbReference type="FunFam" id="2.120.10.30:FF:000241">
    <property type="entry name" value="Low-density lipoprotein receptor-related protein 6"/>
    <property type="match status" value="2"/>
</dbReference>
<feature type="transmembrane region" description="Helical" evidence="23">
    <location>
        <begin position="20"/>
        <end position="40"/>
    </location>
</feature>
<dbReference type="GO" id="GO:0006898">
    <property type="term" value="P:receptor-mediated endocytosis"/>
    <property type="evidence" value="ECO:0007669"/>
    <property type="project" value="TreeGrafter"/>
</dbReference>
<dbReference type="InterPro" id="IPR002172">
    <property type="entry name" value="LDrepeatLR_classA_rpt"/>
</dbReference>
<dbReference type="InterPro" id="IPR011042">
    <property type="entry name" value="6-blade_b-propeller_TolB-like"/>
</dbReference>
<sequence>PQVYFYLTASESSFYLVIRSWVFTIMVYTWTLFLCCIPGLRAVPLLMSWSTSIKLFDESNTANITDVSPTTTLAIAVDYHYTRGEFYYSDGVGRIYRGRLSPREDSFEKPIVIAEVTLCDGLAVDWVSDNIYWTDINTREVEMATLDGLYRRVLFNASDGVEKPRAVVLDPSEGLMFWSDWGQNARIESSGLNGNGKVTIVSSNLVWPNGISVDLRNKKLYILDGFLSTISSCNYDGTDRKEIKTSRDTLQQAFALTFYGNTLYWGSWRQHTLFAMDVGSGITRSVYKRMGSKVVERMMGLRAVDPSLQSPSSTPNPCQSAGCSHRCLVGRAHSASCICPYGFTLQSDKKTCVEQGYLVTSWRKSIRRYNLDGNNEEALIDTTAAAISIDYHMKKNFIFWSDIEEHRIYRAPLGQLNNKTVIVVAEQCDGLAVDWLHDVIYWTDTHDDTLEAAELDGSNRKTIFSDNLDEPRAIVVDPHSRYIFWSDWGANARIERAVLDGSDRQTIVNYDISWPNGMTLDLNKKLVFWVDGKLGTISSCDYNGSNRKLLLGNTVPMQPFGVSSFQNRLYWTDWRTQSLFQINSDNVNELNKLANYSRTILMRPNSVRVIHSSLQPEGENSCASITCRDICLGSADPHKGHCMGELEEGDDIDVRMGVPAVLTPVVSNDSISLTLSGNTPILAAISVKCTKRDGCSEDKLCSEGKEQLQVFTNQNTFNITGLLPATHYEVDFKSTGHNEILQLVTKASDHPEIPKISSVDVQDKVVKIKWDPVDTCVPGFDSYHYKVFKNTPNQDVTLEGSTQLTEVSFDNLTHGMDYSIHIYTYDINYFSSTSFSIKADESEQLCRQEEHLCDSVEDCPDGSDENVATCAVIESVTVYKKTNSAIYFKCQVQNRTAKQLEKFVGNYSMSGSSVSQGFEAMAEPCTIWPEYYCFNVSGLSRNKIYNFGVSAAITHERVGDQVEVSASTKEEASGPPENVKITSYTPTSVVIEWRYPNNSNGVIKSFIINILEVEMYEEEKCCLSFPIFESPAQDEEPLYIHEAGGLLPATSYAISISAKNMYFGASATIDVSTPPSPMDIMRQPNVQLSSLPALSWKPMEDPPPSDLPQYHALIKCYLLLLLSSKGDEVTNSDLGSLLPILESKIGSGFKVLWYKQTSDDEAFKQPIKVENLEPRKQYQLAWVQVSQYKDAYGIDYILSDHFIAL</sequence>
<evidence type="ECO:0000256" key="4">
    <source>
        <dbReference type="ARBA" id="ARBA00004393"/>
    </source>
</evidence>
<evidence type="ECO:0000256" key="20">
    <source>
        <dbReference type="ARBA" id="ARBA00029896"/>
    </source>
</evidence>
<dbReference type="Gene3D" id="2.60.40.10">
    <property type="entry name" value="Immunoglobulins"/>
    <property type="match status" value="1"/>
</dbReference>
<protein>
    <recommendedName>
        <fullName evidence="8">Sortilin-related receptor</fullName>
    </recommendedName>
    <alternativeName>
        <fullName evidence="20">Low-density lipoprotein receptor relative with 11 ligand-binding repeats</fullName>
    </alternativeName>
    <alternativeName>
        <fullName evidence="21">Sorting protein-related receptor containing LDLR class A repeats</fullName>
    </alternativeName>
</protein>
<evidence type="ECO:0000256" key="21">
    <source>
        <dbReference type="ARBA" id="ARBA00032450"/>
    </source>
</evidence>
<keyword evidence="23" id="KW-1133">Transmembrane helix</keyword>
<evidence type="ECO:0000256" key="6">
    <source>
        <dbReference type="ARBA" id="ARBA00004545"/>
    </source>
</evidence>
<organism evidence="25">
    <name type="scientific">Cuerna arida</name>
    <dbReference type="NCBI Taxonomy" id="1464854"/>
    <lineage>
        <taxon>Eukaryota</taxon>
        <taxon>Metazoa</taxon>
        <taxon>Ecdysozoa</taxon>
        <taxon>Arthropoda</taxon>
        <taxon>Hexapoda</taxon>
        <taxon>Insecta</taxon>
        <taxon>Pterygota</taxon>
        <taxon>Neoptera</taxon>
        <taxon>Paraneoptera</taxon>
        <taxon>Hemiptera</taxon>
        <taxon>Auchenorrhyncha</taxon>
        <taxon>Membracoidea</taxon>
        <taxon>Cicadellidae</taxon>
        <taxon>Cicadellinae</taxon>
        <taxon>Proconiini</taxon>
        <taxon>Cuerna</taxon>
    </lineage>
</organism>
<evidence type="ECO:0000256" key="11">
    <source>
        <dbReference type="ARBA" id="ARBA00022583"/>
    </source>
</evidence>
<evidence type="ECO:0000259" key="24">
    <source>
        <dbReference type="PROSITE" id="PS50853"/>
    </source>
</evidence>
<proteinExistence type="inferred from homology"/>
<evidence type="ECO:0000256" key="1">
    <source>
        <dbReference type="ARBA" id="ARBA00004115"/>
    </source>
</evidence>
<feature type="domain" description="Fibronectin type-III" evidence="24">
    <location>
        <begin position="975"/>
        <end position="1076"/>
    </location>
</feature>
<evidence type="ECO:0000256" key="2">
    <source>
        <dbReference type="ARBA" id="ARBA00004158"/>
    </source>
</evidence>
<evidence type="ECO:0000256" key="14">
    <source>
        <dbReference type="ARBA" id="ARBA00023034"/>
    </source>
</evidence>
<dbReference type="Gene3D" id="2.120.10.30">
    <property type="entry name" value="TolB, C-terminal domain"/>
    <property type="match status" value="2"/>
</dbReference>
<evidence type="ECO:0000256" key="15">
    <source>
        <dbReference type="ARBA" id="ARBA00023136"/>
    </source>
</evidence>
<dbReference type="InterPro" id="IPR000742">
    <property type="entry name" value="EGF"/>
</dbReference>
<accession>A0A1B6G7L3</accession>
<dbReference type="InterPro" id="IPR000033">
    <property type="entry name" value="LDLR_classB_rpt"/>
</dbReference>
<keyword evidence="10" id="KW-0245">EGF-like domain</keyword>
<evidence type="ECO:0000256" key="23">
    <source>
        <dbReference type="SAM" id="Phobius"/>
    </source>
</evidence>
<dbReference type="SMART" id="SM00060">
    <property type="entry name" value="FN3"/>
    <property type="match status" value="3"/>
</dbReference>
<evidence type="ECO:0000256" key="8">
    <source>
        <dbReference type="ARBA" id="ARBA00013467"/>
    </source>
</evidence>
<dbReference type="SMART" id="SM00181">
    <property type="entry name" value="EGF"/>
    <property type="match status" value="1"/>
</dbReference>
<evidence type="ECO:0000256" key="18">
    <source>
        <dbReference type="ARBA" id="ARBA00023180"/>
    </source>
</evidence>
<dbReference type="Gene3D" id="2.40.128.620">
    <property type="match status" value="1"/>
</dbReference>
<feature type="non-terminal residue" evidence="25">
    <location>
        <position position="1"/>
    </location>
</feature>